<dbReference type="EMBL" id="BSXT01000003">
    <property type="protein sequence ID" value="GMF14484.1"/>
    <property type="molecule type" value="Genomic_DNA"/>
</dbReference>
<reference evidence="1" key="1">
    <citation type="submission" date="2023-04" db="EMBL/GenBank/DDBJ databases">
        <title>Phytophthora fragariaefolia NBRC 109709.</title>
        <authorList>
            <person name="Ichikawa N."/>
            <person name="Sato H."/>
            <person name="Tonouchi N."/>
        </authorList>
    </citation>
    <scope>NUCLEOTIDE SEQUENCE</scope>
    <source>
        <strain evidence="1">NBRC 109709</strain>
    </source>
</reference>
<evidence type="ECO:0000313" key="2">
    <source>
        <dbReference type="Proteomes" id="UP001165121"/>
    </source>
</evidence>
<proteinExistence type="predicted"/>
<evidence type="ECO:0000313" key="1">
    <source>
        <dbReference type="EMBL" id="GMF14484.1"/>
    </source>
</evidence>
<keyword evidence="2" id="KW-1185">Reference proteome</keyword>
<organism evidence="1 2">
    <name type="scientific">Phytophthora fragariaefolia</name>
    <dbReference type="NCBI Taxonomy" id="1490495"/>
    <lineage>
        <taxon>Eukaryota</taxon>
        <taxon>Sar</taxon>
        <taxon>Stramenopiles</taxon>
        <taxon>Oomycota</taxon>
        <taxon>Peronosporomycetes</taxon>
        <taxon>Peronosporales</taxon>
        <taxon>Peronosporaceae</taxon>
        <taxon>Phytophthora</taxon>
    </lineage>
</organism>
<comment type="caution">
    <text evidence="1">The sequence shown here is derived from an EMBL/GenBank/DDBJ whole genome shotgun (WGS) entry which is preliminary data.</text>
</comment>
<protein>
    <submittedName>
        <fullName evidence="1">Unnamed protein product</fullName>
    </submittedName>
</protein>
<name>A0A9W6TLB4_9STRA</name>
<gene>
    <name evidence="1" type="ORF">Pfra01_000006900</name>
</gene>
<dbReference type="AlphaFoldDB" id="A0A9W6TLB4"/>
<dbReference type="Proteomes" id="UP001165121">
    <property type="component" value="Unassembled WGS sequence"/>
</dbReference>
<sequence>MIYDGHAFHAKRTIKNKEGKITRQYLSCVNHRSGCPCRLIVSAGAPTIVKNSHTCGEPAKPAINTVAKMKHLLEVKGQAALSVVPGKVWDNVYELLKTKYKDQPFEVLSRNKGIRHVQYIRETLNGETVNGGDFFRTIETELHCFLSEMDEGFFLLFNSTFVSKNDLHRICGCVHPEQISILKHPGLALFIDGTFKICPKPFYQVLIIVAHDASVDVYVPVAYVLATSKCESTYTNALYWLQASINFKL</sequence>
<accession>A0A9W6TLB4</accession>
<dbReference type="OrthoDB" id="126008at2759"/>